<name>A0A166B0T2_EXIGL</name>
<evidence type="ECO:0000313" key="2">
    <source>
        <dbReference type="Proteomes" id="UP000077266"/>
    </source>
</evidence>
<sequence length="77" mass="8497">MIMAGSARRHWSPYIGRSASGLTASLFSSSVVSRTNHESQLYGWCDVHGLPRANRAVLSRRVRVQATCKHLPSPFSV</sequence>
<evidence type="ECO:0000313" key="1">
    <source>
        <dbReference type="EMBL" id="KZV96899.1"/>
    </source>
</evidence>
<organism evidence="1 2">
    <name type="scientific">Exidia glandulosa HHB12029</name>
    <dbReference type="NCBI Taxonomy" id="1314781"/>
    <lineage>
        <taxon>Eukaryota</taxon>
        <taxon>Fungi</taxon>
        <taxon>Dikarya</taxon>
        <taxon>Basidiomycota</taxon>
        <taxon>Agaricomycotina</taxon>
        <taxon>Agaricomycetes</taxon>
        <taxon>Auriculariales</taxon>
        <taxon>Exidiaceae</taxon>
        <taxon>Exidia</taxon>
    </lineage>
</organism>
<accession>A0A166B0T2</accession>
<proteinExistence type="predicted"/>
<dbReference type="InParanoid" id="A0A166B0T2"/>
<dbReference type="AlphaFoldDB" id="A0A166B0T2"/>
<reference evidence="1 2" key="1">
    <citation type="journal article" date="2016" name="Mol. Biol. Evol.">
        <title>Comparative Genomics of Early-Diverging Mushroom-Forming Fungi Provides Insights into the Origins of Lignocellulose Decay Capabilities.</title>
        <authorList>
            <person name="Nagy L.G."/>
            <person name="Riley R."/>
            <person name="Tritt A."/>
            <person name="Adam C."/>
            <person name="Daum C."/>
            <person name="Floudas D."/>
            <person name="Sun H."/>
            <person name="Yadav J.S."/>
            <person name="Pangilinan J."/>
            <person name="Larsson K.H."/>
            <person name="Matsuura K."/>
            <person name="Barry K."/>
            <person name="Labutti K."/>
            <person name="Kuo R."/>
            <person name="Ohm R.A."/>
            <person name="Bhattacharya S.S."/>
            <person name="Shirouzu T."/>
            <person name="Yoshinaga Y."/>
            <person name="Martin F.M."/>
            <person name="Grigoriev I.V."/>
            <person name="Hibbett D.S."/>
        </authorList>
    </citation>
    <scope>NUCLEOTIDE SEQUENCE [LARGE SCALE GENOMIC DNA]</scope>
    <source>
        <strain evidence="1 2">HHB12029</strain>
    </source>
</reference>
<dbReference type="EMBL" id="KV425937">
    <property type="protein sequence ID" value="KZV96899.1"/>
    <property type="molecule type" value="Genomic_DNA"/>
</dbReference>
<protein>
    <submittedName>
        <fullName evidence="1">Uncharacterized protein</fullName>
    </submittedName>
</protein>
<keyword evidence="2" id="KW-1185">Reference proteome</keyword>
<dbReference type="Proteomes" id="UP000077266">
    <property type="component" value="Unassembled WGS sequence"/>
</dbReference>
<gene>
    <name evidence="1" type="ORF">EXIGLDRAFT_400640</name>
</gene>